<dbReference type="InterPro" id="IPR017508">
    <property type="entry name" value="HipA_N1"/>
</dbReference>
<comment type="similarity">
    <text evidence="1">Belongs to the HipA Ser/Thr kinase family.</text>
</comment>
<dbReference type="InterPro" id="IPR052028">
    <property type="entry name" value="HipA_Ser/Thr_kinase"/>
</dbReference>
<proteinExistence type="inferred from homology"/>
<dbReference type="RefSeq" id="WP_005997936.1">
    <property type="nucleotide sequence ID" value="NZ_AAEW02000002.1"/>
</dbReference>
<dbReference type="EMBL" id="AAEW02000002">
    <property type="protein sequence ID" value="EAT17041.1"/>
    <property type="molecule type" value="Genomic_DNA"/>
</dbReference>
<dbReference type="CDD" id="cd17808">
    <property type="entry name" value="HipA_Ec_like"/>
    <property type="match status" value="1"/>
</dbReference>
<protein>
    <submittedName>
        <fullName evidence="6">HipA-like</fullName>
    </submittedName>
</protein>
<dbReference type="InterPro" id="IPR012893">
    <property type="entry name" value="HipA-like_C"/>
</dbReference>
<accession>Q1K3D3</accession>
<organism evidence="6 7">
    <name type="scientific">Desulfuromonas acetoxidans (strain DSM 684 / 11070)</name>
    <dbReference type="NCBI Taxonomy" id="281689"/>
    <lineage>
        <taxon>Bacteria</taxon>
        <taxon>Pseudomonadati</taxon>
        <taxon>Thermodesulfobacteriota</taxon>
        <taxon>Desulfuromonadia</taxon>
        <taxon>Desulfuromonadales</taxon>
        <taxon>Desulfuromonadaceae</taxon>
        <taxon>Desulfuromonas</taxon>
    </lineage>
</organism>
<feature type="domain" description="HipA-like C-terminal" evidence="4">
    <location>
        <begin position="153"/>
        <end position="401"/>
    </location>
</feature>
<evidence type="ECO:0000256" key="3">
    <source>
        <dbReference type="ARBA" id="ARBA00022777"/>
    </source>
</evidence>
<sequence>MGRKRHGSELFIFMNGEKVGQLTRTAGGRLECRYADSWLNSSAGRGLSLSMPLTDQVYSGQVVENYFDNLLPDSQPIRDRIQKRFAAQSNRGFDLLWHIGRDCVGAIQLLPEDRAPDVHHIEAEPLTDDDIAQTLKNYATMPLGMQQDKDFRISIAGAQEKTALLNHHGQWHRPLGATPTSHLFKLPIGRIDHSGMDLSDSVENEWLCLAILTAYGLPTAHSKIMNFAGTKTLVVERFDRRWSTDNSWLIRLPQEDMCQALNVPPALKYESDGGPGIEAIMTLLLGSARSLEDRRTFMTQVFLFWLLGAIDGHGKNFSIALGPGGSFQLTPAYDVISAYPLIVQKQLNQKRLTMAMSLQGKNSHYHWERMFRRHWLATAKRCKFPAEEMNRIMDETLERLDGAIEQVENMLPQGFPEEIAASLFEGMRKARDRMD</sequence>
<keyword evidence="2" id="KW-0808">Transferase</keyword>
<dbReference type="Proteomes" id="UP000005695">
    <property type="component" value="Unassembled WGS sequence"/>
</dbReference>
<evidence type="ECO:0000313" key="6">
    <source>
        <dbReference type="EMBL" id="EAT17041.1"/>
    </source>
</evidence>
<keyword evidence="3" id="KW-0418">Kinase</keyword>
<dbReference type="PANTHER" id="PTHR37419">
    <property type="entry name" value="SERINE/THREONINE-PROTEIN KINASE TOXIN HIPA"/>
    <property type="match status" value="1"/>
</dbReference>
<name>Q1K3D3_DESA6</name>
<evidence type="ECO:0000256" key="1">
    <source>
        <dbReference type="ARBA" id="ARBA00010164"/>
    </source>
</evidence>
<dbReference type="NCBIfam" id="TIGR03071">
    <property type="entry name" value="couple_hipA"/>
    <property type="match status" value="1"/>
</dbReference>
<keyword evidence="7" id="KW-1185">Reference proteome</keyword>
<dbReference type="Pfam" id="PF07804">
    <property type="entry name" value="HipA_C"/>
    <property type="match status" value="1"/>
</dbReference>
<dbReference type="PANTHER" id="PTHR37419:SF1">
    <property type="entry name" value="SERINE_THREONINE-PROTEIN KINASE TOXIN HIPA"/>
    <property type="match status" value="1"/>
</dbReference>
<dbReference type="Pfam" id="PF13657">
    <property type="entry name" value="Couple_hipA"/>
    <property type="match status" value="1"/>
</dbReference>
<reference evidence="6" key="2">
    <citation type="submission" date="2006-05" db="EMBL/GenBank/DDBJ databases">
        <title>Sequencing of the draft genome and assembly of Desulfuromonas acetoxidans DSM 684.</title>
        <authorList>
            <consortium name="US DOE Joint Genome Institute (JGI-PGF)"/>
            <person name="Copeland A."/>
            <person name="Lucas S."/>
            <person name="Lapidus A."/>
            <person name="Barry K."/>
            <person name="Detter J.C."/>
            <person name="Glavina del Rio T."/>
            <person name="Hammon N."/>
            <person name="Israni S."/>
            <person name="Dalin E."/>
            <person name="Tice H."/>
            <person name="Bruce D."/>
            <person name="Pitluck S."/>
            <person name="Richardson P."/>
        </authorList>
    </citation>
    <scope>NUCLEOTIDE SEQUENCE [LARGE SCALE GENOMIC DNA]</scope>
    <source>
        <strain evidence="6">DSM 684</strain>
    </source>
</reference>
<dbReference type="GO" id="GO:0004674">
    <property type="term" value="F:protein serine/threonine kinase activity"/>
    <property type="evidence" value="ECO:0007669"/>
    <property type="project" value="TreeGrafter"/>
</dbReference>
<evidence type="ECO:0000259" key="5">
    <source>
        <dbReference type="Pfam" id="PF13657"/>
    </source>
</evidence>
<evidence type="ECO:0000259" key="4">
    <source>
        <dbReference type="Pfam" id="PF07804"/>
    </source>
</evidence>
<reference evidence="6" key="1">
    <citation type="submission" date="2006-05" db="EMBL/GenBank/DDBJ databases">
        <title>Annotation of the draft genome assembly of Desulfuromonas acetoxidans DSM 684.</title>
        <authorList>
            <consortium name="US DOE Joint Genome Institute (JGI-ORNL)"/>
            <person name="Larimer F."/>
            <person name="Land M."/>
            <person name="Hauser L."/>
        </authorList>
    </citation>
    <scope>NUCLEOTIDE SEQUENCE [LARGE SCALE GENOMIC DNA]</scope>
    <source>
        <strain evidence="6">DSM 684</strain>
    </source>
</reference>
<evidence type="ECO:0000256" key="2">
    <source>
        <dbReference type="ARBA" id="ARBA00022679"/>
    </source>
</evidence>
<dbReference type="OrthoDB" id="9805913at2"/>
<evidence type="ECO:0000313" key="7">
    <source>
        <dbReference type="Proteomes" id="UP000005695"/>
    </source>
</evidence>
<gene>
    <name evidence="6" type="ORF">Dace_2907</name>
</gene>
<dbReference type="AlphaFoldDB" id="Q1K3D3"/>
<feature type="domain" description="HipA N-terminal subdomain 1" evidence="5">
    <location>
        <begin position="12"/>
        <end position="109"/>
    </location>
</feature>
<comment type="caution">
    <text evidence="6">The sequence shown here is derived from an EMBL/GenBank/DDBJ whole genome shotgun (WGS) entry which is preliminary data.</text>
</comment>
<dbReference type="GO" id="GO:0005829">
    <property type="term" value="C:cytosol"/>
    <property type="evidence" value="ECO:0007669"/>
    <property type="project" value="TreeGrafter"/>
</dbReference>